<dbReference type="InterPro" id="IPR018712">
    <property type="entry name" value="Tle1-like_cat"/>
</dbReference>
<dbReference type="EMBL" id="JABFMT010000005">
    <property type="protein sequence ID" value="NUU01317.1"/>
    <property type="molecule type" value="Genomic_DNA"/>
</dbReference>
<feature type="domain" description="T6SS Phospholipase effector Tle1-like catalytic" evidence="3">
    <location>
        <begin position="265"/>
        <end position="371"/>
    </location>
</feature>
<dbReference type="Pfam" id="PF09994">
    <property type="entry name" value="T6SS_Tle1-like_cat"/>
    <property type="match status" value="1"/>
</dbReference>
<evidence type="ECO:0000256" key="2">
    <source>
        <dbReference type="SAM" id="MobiDB-lite"/>
    </source>
</evidence>
<gene>
    <name evidence="4" type="ORF">HNO84_06890</name>
</gene>
<protein>
    <submittedName>
        <fullName evidence="4">DUF2235 domain-containing protein</fullName>
    </submittedName>
</protein>
<accession>A0ABX2LZC6</accession>
<dbReference type="Proteomes" id="UP000536746">
    <property type="component" value="Unassembled WGS sequence"/>
</dbReference>
<proteinExistence type="predicted"/>
<name>A0ABX2LZC6_9BURK</name>
<evidence type="ECO:0000313" key="4">
    <source>
        <dbReference type="EMBL" id="NUU01317.1"/>
    </source>
</evidence>
<evidence type="ECO:0000259" key="3">
    <source>
        <dbReference type="Pfam" id="PF09994"/>
    </source>
</evidence>
<keyword evidence="5" id="KW-1185">Reference proteome</keyword>
<reference evidence="4 5" key="1">
    <citation type="journal article" date="2020" name="Front. Plant Sci.">
        <title>Isolation of Rhizosphere Bacteria That Improve Quality and Water Stress Tolerance in Greenhouse Ornamentals.</title>
        <authorList>
            <person name="Nordstedt N.P."/>
            <person name="Jones M.L."/>
        </authorList>
    </citation>
    <scope>NUCLEOTIDE SEQUENCE [LARGE SCALE GENOMIC DNA]</scope>
    <source>
        <strain evidence="4 5">C6C2</strain>
    </source>
</reference>
<keyword evidence="1" id="KW-0175">Coiled coil</keyword>
<dbReference type="PANTHER" id="PTHR33840">
    <property type="match status" value="1"/>
</dbReference>
<sequence length="713" mass="79293">MTMLYTGRPVPANGHRKFSPQEALQRAKAMKCLRARGNTECKGQIFVGLFFDGTGNNHKWVEDGQTKTQRQRNKHSNVARLYDAYINDPANGFYSVYMQGVGTPFAEIGDTFKLGTDYGGSGFGYMGADRINWGLTSLLNAVYNYATGADLFSAVEQRDLVNLMSMTMIQNGSAYAAPQDWTVGEWTVPGYLTTAPETVRRLAMYKKFEEKLVAAVKGSQRKVVQINVSVFGFSRGAAEARACTHWLHEMFKPVNGAFQVAGIPIRMGFLGVFDTVAAVGVGDVTPITFGHMAWAYKTQSILPAVEECAHFVALHEQRASFPLESATGWKNVGYPGMHSDVGGGYTPGDQGKSMPAWGQSPHLSQIPLIDMHFAALKAGVPLLTTQEISAKPALAASYATDARLIKAYNDWLATNGVQGGTVREFTEAHTKQYLRWRGSMQEGKGALMLQKRFYQDAPTADKKDLLEADAELGKMIRDWRERANLNLDQRMGQMTRKYARRLSPLAGVWTDASKDHLTAEEKKFYDIMCAGPMPPAASVTLFEDYVHDSRAGFRVAGKQEPVFITGGYARFRHVFLQGEGDSAVRKIGELVSRKTQEKGQEIAEDARDIKDYTVRTYDRARDRIVAGYHRVEKAASDAADRVEKAATDAAERAKREIQAKADAAKRKAVELKDKTVAEIKRDADEAQRIYDAAQKHLIKKYEQMETLWHQYVD</sequence>
<dbReference type="RefSeq" id="WP_175354586.1">
    <property type="nucleotide sequence ID" value="NZ_JABFMT010000005.1"/>
</dbReference>
<organism evidence="4 5">
    <name type="scientific">Herbaspirillum robiniae</name>
    <dbReference type="NCBI Taxonomy" id="2014887"/>
    <lineage>
        <taxon>Bacteria</taxon>
        <taxon>Pseudomonadati</taxon>
        <taxon>Pseudomonadota</taxon>
        <taxon>Betaproteobacteria</taxon>
        <taxon>Burkholderiales</taxon>
        <taxon>Oxalobacteraceae</taxon>
        <taxon>Herbaspirillum</taxon>
    </lineage>
</organism>
<feature type="coiled-coil region" evidence="1">
    <location>
        <begin position="647"/>
        <end position="696"/>
    </location>
</feature>
<evidence type="ECO:0000313" key="5">
    <source>
        <dbReference type="Proteomes" id="UP000536746"/>
    </source>
</evidence>
<feature type="region of interest" description="Disordered" evidence="2">
    <location>
        <begin position="1"/>
        <end position="20"/>
    </location>
</feature>
<dbReference type="PANTHER" id="PTHR33840:SF1">
    <property type="entry name" value="TLE1 PHOSPHOLIPASE DOMAIN-CONTAINING PROTEIN"/>
    <property type="match status" value="1"/>
</dbReference>
<comment type="caution">
    <text evidence="4">The sequence shown here is derived from an EMBL/GenBank/DDBJ whole genome shotgun (WGS) entry which is preliminary data.</text>
</comment>
<evidence type="ECO:0000256" key="1">
    <source>
        <dbReference type="SAM" id="Coils"/>
    </source>
</evidence>